<accession>A0A9P3LVX6</accession>
<dbReference type="GO" id="GO:0005737">
    <property type="term" value="C:cytoplasm"/>
    <property type="evidence" value="ECO:0007669"/>
    <property type="project" value="TreeGrafter"/>
</dbReference>
<dbReference type="OrthoDB" id="3223806at2759"/>
<organism evidence="6 7">
    <name type="scientific">Entomortierella parvispora</name>
    <dbReference type="NCBI Taxonomy" id="205924"/>
    <lineage>
        <taxon>Eukaryota</taxon>
        <taxon>Fungi</taxon>
        <taxon>Fungi incertae sedis</taxon>
        <taxon>Mucoromycota</taxon>
        <taxon>Mortierellomycotina</taxon>
        <taxon>Mortierellomycetes</taxon>
        <taxon>Mortierellales</taxon>
        <taxon>Mortierellaceae</taxon>
        <taxon>Entomortierella</taxon>
    </lineage>
</organism>
<dbReference type="PANTHER" id="PTHR48104">
    <property type="entry name" value="METACASPASE-4"/>
    <property type="match status" value="1"/>
</dbReference>
<reference evidence="6" key="2">
    <citation type="journal article" date="2022" name="Microbiol. Resour. Announc.">
        <title>Whole-Genome Sequence of Entomortierella parvispora E1425, a Mucoromycotan Fungus Associated with Burkholderiaceae-Related Endosymbiotic Bacteria.</title>
        <authorList>
            <person name="Herlambang A."/>
            <person name="Guo Y."/>
            <person name="Takashima Y."/>
            <person name="Narisawa K."/>
            <person name="Ohta H."/>
            <person name="Nishizawa T."/>
        </authorList>
    </citation>
    <scope>NUCLEOTIDE SEQUENCE</scope>
    <source>
        <strain evidence="6">E1425</strain>
    </source>
</reference>
<feature type="compositionally biased region" description="Polar residues" evidence="4">
    <location>
        <begin position="214"/>
        <end position="229"/>
    </location>
</feature>
<feature type="compositionally biased region" description="Low complexity" evidence="4">
    <location>
        <begin position="728"/>
        <end position="744"/>
    </location>
</feature>
<dbReference type="InterPro" id="IPR029030">
    <property type="entry name" value="Caspase-like_dom_sf"/>
</dbReference>
<dbReference type="GO" id="GO:0006508">
    <property type="term" value="P:proteolysis"/>
    <property type="evidence" value="ECO:0007669"/>
    <property type="project" value="InterPro"/>
</dbReference>
<feature type="region of interest" description="Disordered" evidence="4">
    <location>
        <begin position="728"/>
        <end position="760"/>
    </location>
</feature>
<evidence type="ECO:0000256" key="3">
    <source>
        <dbReference type="ARBA" id="ARBA00022807"/>
    </source>
</evidence>
<feature type="region of interest" description="Disordered" evidence="4">
    <location>
        <begin position="175"/>
        <end position="252"/>
    </location>
</feature>
<sequence>MSCSPPPPSDCDIDPTVLADVTRVVQELMRLQLQQEQEERELHKAHHHHDPLDGISTVSRELDGANALENADRQGVQVTLMSVHDSLTEEQQLLLLQQQEQHELQETVEQIVEDEDIPSSPILLLSSCSSVSSLSSYNTAPILADVSATYSQEPLPLSSPQLQAEAFRLEDSAIEPQDTNTSKSLQPSLLLSLPEGSTTSGLEQAYNNLPPGQKTPTRSTKSVIDPSSNPEEESHQYFSHPPPTTQKNNDTKNTWTATSELAEEQASQTLTEIGGYNNSGSDNYPGLNSDYDIKNIIQEIKEANTLYQSAEAAITTVIPRTVPTPTRPHRKKALLIGINYFGDPNQLLGCINDSRDVFGFLNGYYGFRYQDTIILTDDQIYEDKRPTGANIRYWMKWLVKDAEPQDSLFFHYAGHGGRIKDFSYNGKAEHLGDEADGYDEIIYPCDYLRSGIISDDEMYDILVKELPAGVQLTALVDACHSGTMLDLPYVYNGNHITALEKVTRTKVGAMAAMSSGVLDNNSSTNLQQQTQTQTTTTTTTTTLTTVTTTTKSCPSSPLIMATDPEHPHNNSPVCMLDLETACSKAYLSPMSPSIENMTVNVQLIQEPAPGRPLSPATIISALTPPISTATSTTRSMLDTDETPDGEECIPRLTITHADEHKHDSVSTFAFSEEGLTENTTSEGELASSPKKRAKSVRGDDFDADQDVSGRGIECDASAWLGAESLTPAPASASTISITSTATSSKNGSRNHSRTSSEMDRADLEEAKRMAMFRKTKGNVVMFSGCRDDQASADIRASTKDAAIISNHHKLKASSSMNSLSSNDLDENGIPNPLGYSLPQPYTSPMARGAVSYAWIQCLSQKPEQTYEELLTSMRYFMKQRDLEQIPQLGSGMPMDMRTVFTL</sequence>
<comment type="similarity">
    <text evidence="1">Belongs to the peptidase C14B family.</text>
</comment>
<dbReference type="Pfam" id="PF00656">
    <property type="entry name" value="Peptidase_C14"/>
    <property type="match status" value="1"/>
</dbReference>
<evidence type="ECO:0000256" key="2">
    <source>
        <dbReference type="ARBA" id="ARBA00022703"/>
    </source>
</evidence>
<comment type="caution">
    <text evidence="6">The sequence shown here is derived from an EMBL/GenBank/DDBJ whole genome shotgun (WGS) entry which is preliminary data.</text>
</comment>
<dbReference type="SUPFAM" id="SSF52129">
    <property type="entry name" value="Caspase-like"/>
    <property type="match status" value="1"/>
</dbReference>
<feature type="region of interest" description="Disordered" evidence="4">
    <location>
        <begin position="669"/>
        <end position="708"/>
    </location>
</feature>
<dbReference type="GO" id="GO:0004197">
    <property type="term" value="F:cysteine-type endopeptidase activity"/>
    <property type="evidence" value="ECO:0007669"/>
    <property type="project" value="InterPro"/>
</dbReference>
<keyword evidence="2" id="KW-0053">Apoptosis</keyword>
<evidence type="ECO:0000256" key="1">
    <source>
        <dbReference type="ARBA" id="ARBA00009005"/>
    </source>
</evidence>
<evidence type="ECO:0000313" key="7">
    <source>
        <dbReference type="Proteomes" id="UP000827284"/>
    </source>
</evidence>
<reference evidence="6" key="1">
    <citation type="submission" date="2021-11" db="EMBL/GenBank/DDBJ databases">
        <authorList>
            <person name="Herlambang A."/>
            <person name="Guo Y."/>
            <person name="Takashima Y."/>
            <person name="Nishizawa T."/>
        </authorList>
    </citation>
    <scope>NUCLEOTIDE SEQUENCE</scope>
    <source>
        <strain evidence="6">E1425</strain>
    </source>
</reference>
<dbReference type="InterPro" id="IPR050452">
    <property type="entry name" value="Metacaspase"/>
</dbReference>
<dbReference type="InterPro" id="IPR011600">
    <property type="entry name" value="Pept_C14_caspase"/>
</dbReference>
<dbReference type="AlphaFoldDB" id="A0A9P3LVX6"/>
<keyword evidence="7" id="KW-1185">Reference proteome</keyword>
<keyword evidence="3" id="KW-0788">Thiol protease</keyword>
<feature type="domain" description="Peptidase C14 caspase" evidence="5">
    <location>
        <begin position="330"/>
        <end position="548"/>
    </location>
</feature>
<keyword evidence="3" id="KW-0645">Protease</keyword>
<proteinExistence type="inferred from homology"/>
<dbReference type="EMBL" id="BQFW01000007">
    <property type="protein sequence ID" value="GJJ72641.1"/>
    <property type="molecule type" value="Genomic_DNA"/>
</dbReference>
<evidence type="ECO:0000256" key="4">
    <source>
        <dbReference type="SAM" id="MobiDB-lite"/>
    </source>
</evidence>
<feature type="compositionally biased region" description="Low complexity" evidence="4">
    <location>
        <begin position="182"/>
        <end position="202"/>
    </location>
</feature>
<gene>
    <name evidence="6" type="ORF">EMPS_04999</name>
</gene>
<dbReference type="GO" id="GO:0006915">
    <property type="term" value="P:apoptotic process"/>
    <property type="evidence" value="ECO:0007669"/>
    <property type="project" value="UniProtKB-KW"/>
</dbReference>
<dbReference type="Proteomes" id="UP000827284">
    <property type="component" value="Unassembled WGS sequence"/>
</dbReference>
<name>A0A9P3LVX6_9FUNG</name>
<dbReference type="PANTHER" id="PTHR48104:SF30">
    <property type="entry name" value="METACASPASE-1"/>
    <property type="match status" value="1"/>
</dbReference>
<evidence type="ECO:0000313" key="6">
    <source>
        <dbReference type="EMBL" id="GJJ72641.1"/>
    </source>
</evidence>
<dbReference type="Gene3D" id="3.40.50.12660">
    <property type="match status" value="2"/>
</dbReference>
<keyword evidence="3" id="KW-0378">Hydrolase</keyword>
<protein>
    <submittedName>
        <fullName evidence="6">Metacaspase-1</fullName>
    </submittedName>
</protein>
<evidence type="ECO:0000259" key="5">
    <source>
        <dbReference type="Pfam" id="PF00656"/>
    </source>
</evidence>